<keyword evidence="4" id="KW-1185">Reference proteome</keyword>
<dbReference type="PANTHER" id="PTHR34039">
    <property type="entry name" value="UPF0102 PROTEIN YRAN"/>
    <property type="match status" value="1"/>
</dbReference>
<comment type="similarity">
    <text evidence="1 2">Belongs to the UPF0102 family.</text>
</comment>
<dbReference type="NCBIfam" id="NF009150">
    <property type="entry name" value="PRK12497.1-3"/>
    <property type="match status" value="1"/>
</dbReference>
<gene>
    <name evidence="3" type="ORF">BIU88_11340</name>
</gene>
<dbReference type="Pfam" id="PF02021">
    <property type="entry name" value="UPF0102"/>
    <property type="match status" value="1"/>
</dbReference>
<dbReference type="HAMAP" id="MF_00048">
    <property type="entry name" value="UPF0102"/>
    <property type="match status" value="1"/>
</dbReference>
<dbReference type="Gene3D" id="3.40.1350.10">
    <property type="match status" value="1"/>
</dbReference>
<dbReference type="InterPro" id="IPR011335">
    <property type="entry name" value="Restrct_endonuc-II-like"/>
</dbReference>
<dbReference type="InterPro" id="IPR011856">
    <property type="entry name" value="tRNA_endonuc-like_dom_sf"/>
</dbReference>
<dbReference type="RefSeq" id="WP_069810863.1">
    <property type="nucleotide sequence ID" value="NZ_CP017305.1"/>
</dbReference>
<dbReference type="OrthoDB" id="9802516at2"/>
<name>A0A1D8D0F1_CHLLM</name>
<accession>A0A1D8D0F1</accession>
<dbReference type="SUPFAM" id="SSF52980">
    <property type="entry name" value="Restriction endonuclease-like"/>
    <property type="match status" value="1"/>
</dbReference>
<dbReference type="InterPro" id="IPR003509">
    <property type="entry name" value="UPF0102_YraN-like"/>
</dbReference>
<dbReference type="NCBIfam" id="NF009154">
    <property type="entry name" value="PRK12497.3-3"/>
    <property type="match status" value="1"/>
</dbReference>
<dbReference type="NCBIfam" id="TIGR00252">
    <property type="entry name" value="YraN family protein"/>
    <property type="match status" value="1"/>
</dbReference>
<dbReference type="EMBL" id="CP017305">
    <property type="protein sequence ID" value="AOS84672.1"/>
    <property type="molecule type" value="Genomic_DNA"/>
</dbReference>
<dbReference type="GO" id="GO:0003676">
    <property type="term" value="F:nucleic acid binding"/>
    <property type="evidence" value="ECO:0007669"/>
    <property type="project" value="InterPro"/>
</dbReference>
<evidence type="ECO:0000313" key="3">
    <source>
        <dbReference type="EMBL" id="AOS84672.1"/>
    </source>
</evidence>
<dbReference type="CDD" id="cd20736">
    <property type="entry name" value="PoNe_Nuclease"/>
    <property type="match status" value="1"/>
</dbReference>
<dbReference type="Proteomes" id="UP000095185">
    <property type="component" value="Chromosome"/>
</dbReference>
<dbReference type="KEGG" id="clz:BIU88_11340"/>
<organism evidence="3 4">
    <name type="scientific">Chlorobaculum limnaeum</name>
    <dbReference type="NCBI Taxonomy" id="274537"/>
    <lineage>
        <taxon>Bacteria</taxon>
        <taxon>Pseudomonadati</taxon>
        <taxon>Chlorobiota</taxon>
        <taxon>Chlorobiia</taxon>
        <taxon>Chlorobiales</taxon>
        <taxon>Chlorobiaceae</taxon>
        <taxon>Chlorobaculum</taxon>
    </lineage>
</organism>
<evidence type="ECO:0000313" key="4">
    <source>
        <dbReference type="Proteomes" id="UP000095185"/>
    </source>
</evidence>
<evidence type="ECO:0000256" key="2">
    <source>
        <dbReference type="HAMAP-Rule" id="MF_00048"/>
    </source>
</evidence>
<dbReference type="AlphaFoldDB" id="A0A1D8D0F1"/>
<evidence type="ECO:0000256" key="1">
    <source>
        <dbReference type="ARBA" id="ARBA00006738"/>
    </source>
</evidence>
<dbReference type="PANTHER" id="PTHR34039:SF1">
    <property type="entry name" value="UPF0102 PROTEIN YRAN"/>
    <property type="match status" value="1"/>
</dbReference>
<protein>
    <recommendedName>
        <fullName evidence="2">UPF0102 protein BIU88_11340</fullName>
    </recommendedName>
</protein>
<sequence length="129" mass="14662">MHTPQWLGAEGEAIAARYLAAHGCRIVERNYRYHRNEIDIIALDGEVLCFIEVKTRTSLDKGHPAESVTQKKRKEIIRAASGYLASRPNPWITCRFDVISILALRLDEGSIPDFRIEHIRNAFMAGDDL</sequence>
<proteinExistence type="inferred from homology"/>
<reference evidence="3" key="1">
    <citation type="submission" date="2016-09" db="EMBL/GenBank/DDBJ databases">
        <title>Genome sequence of Chlorobaculum limnaeum.</title>
        <authorList>
            <person name="Liu Z."/>
            <person name="Tank M."/>
            <person name="Bryant D.A."/>
        </authorList>
    </citation>
    <scope>NUCLEOTIDE SEQUENCE [LARGE SCALE GENOMIC DNA]</scope>
    <source>
        <strain evidence="3">DSM 1677</strain>
    </source>
</reference>
<dbReference type="STRING" id="274537.BIU88_11340"/>